<keyword evidence="1" id="KW-0175">Coiled coil</keyword>
<name>A0A1F5NSE6_9BACT</name>
<proteinExistence type="predicted"/>
<sequence length="733" mass="82630">MYLKRLELHGFKSFAHKTALDFDPGMTAVVGPNGSGKSNVADALRWVMGEQSLKLLRGKKSEDVIFAGSDKKSKLSMAEVSLSFDNRDHKIPLEYSEVVITRRLYRNGESDYLINNQKVRLLDVVDVLIRSGFGATNYAVIGQGTIDLLILAGPSEIKNLIEEASGVKPYYIKRDKSLRRLEQTSENLSKVSALLQEIEPRLRSLKRQAKRMEEREALSLELANLQKEYFGSQAFLLETELSAVTESLAVKAKSIQHLDQEISAFQKTLEKEEQQSGRANNFIEELDQKLKGLEDEKLSLLEQLAEIRGKLKLELSNILANNFSLENFSRKFSEFKHSFEAILDSLQADSIKEVNKKLRELVGNFGKFFEIPSQDSKPANNELLNQKKVLDARLELIVKNIHEQNAAKSKLLAEEKQKKGFLTEEERKYRTKTSELTRLKDEQNLILVAKAKLDTKLEGLHKEIHEALGQVSPDLAKYKKIHIDPNLPNQISRLKHQLELAGGIDEATLTEYRETQERFDYLISQSEDLNKAVVDLKNVIEELDQIIKKQFSEAYDKISTSFSEYFRILFNGGRAQMTLLRAAKDTEEGVADAELETEVKQSHIDGIKQKKQPQEIVGIEIRATPPGKKLASIAALSGGERALTAIAMLCAMLASYPSPFVVLDEVDAALDEANSIRFAKILETLAHQTQFITITHNRETMRQAHTLYGVTMSEEGISKILSIKLDKAEAIAQ</sequence>
<evidence type="ECO:0000259" key="2">
    <source>
        <dbReference type="Pfam" id="PF02463"/>
    </source>
</evidence>
<protein>
    <recommendedName>
        <fullName evidence="2">RecF/RecN/SMC N-terminal domain-containing protein</fullName>
    </recommendedName>
</protein>
<evidence type="ECO:0000256" key="1">
    <source>
        <dbReference type="SAM" id="Coils"/>
    </source>
</evidence>
<dbReference type="PANTHER" id="PTHR43977">
    <property type="entry name" value="STRUCTURAL MAINTENANCE OF CHROMOSOMES PROTEIN 3"/>
    <property type="match status" value="1"/>
</dbReference>
<gene>
    <name evidence="3" type="ORF">A2660_00935</name>
</gene>
<dbReference type="EMBL" id="MFEJ01000008">
    <property type="protein sequence ID" value="OGE80533.1"/>
    <property type="molecule type" value="Genomic_DNA"/>
</dbReference>
<dbReference type="AlphaFoldDB" id="A0A1F5NSE6"/>
<dbReference type="Pfam" id="PF02463">
    <property type="entry name" value="SMC_N"/>
    <property type="match status" value="1"/>
</dbReference>
<dbReference type="SUPFAM" id="SSF52540">
    <property type="entry name" value="P-loop containing nucleoside triphosphate hydrolases"/>
    <property type="match status" value="1"/>
</dbReference>
<dbReference type="InterPro" id="IPR027417">
    <property type="entry name" value="P-loop_NTPase"/>
</dbReference>
<reference evidence="3 4" key="1">
    <citation type="journal article" date="2016" name="Nat. Commun.">
        <title>Thousands of microbial genomes shed light on interconnected biogeochemical processes in an aquifer system.</title>
        <authorList>
            <person name="Anantharaman K."/>
            <person name="Brown C.T."/>
            <person name="Hug L.A."/>
            <person name="Sharon I."/>
            <person name="Castelle C.J."/>
            <person name="Probst A.J."/>
            <person name="Thomas B.C."/>
            <person name="Singh A."/>
            <person name="Wilkins M.J."/>
            <person name="Karaoz U."/>
            <person name="Brodie E.L."/>
            <person name="Williams K.H."/>
            <person name="Hubbard S.S."/>
            <person name="Banfield J.F."/>
        </authorList>
    </citation>
    <scope>NUCLEOTIDE SEQUENCE [LARGE SCALE GENOMIC DNA]</scope>
</reference>
<evidence type="ECO:0000313" key="3">
    <source>
        <dbReference type="EMBL" id="OGE80533.1"/>
    </source>
</evidence>
<feature type="coiled-coil region" evidence="1">
    <location>
        <begin position="255"/>
        <end position="310"/>
    </location>
</feature>
<organism evidence="3 4">
    <name type="scientific">Candidatus Doudnabacteria bacterium RIFCSPHIGHO2_01_FULL_45_18</name>
    <dbReference type="NCBI Taxonomy" id="1817823"/>
    <lineage>
        <taxon>Bacteria</taxon>
        <taxon>Candidatus Doudnaibacteriota</taxon>
    </lineage>
</organism>
<dbReference type="Gene3D" id="3.40.50.300">
    <property type="entry name" value="P-loop containing nucleotide triphosphate hydrolases"/>
    <property type="match status" value="2"/>
</dbReference>
<dbReference type="InterPro" id="IPR003395">
    <property type="entry name" value="RecF/RecN/SMC_N"/>
</dbReference>
<dbReference type="Proteomes" id="UP000176233">
    <property type="component" value="Unassembled WGS sequence"/>
</dbReference>
<feature type="domain" description="RecF/RecN/SMC N-terminal" evidence="2">
    <location>
        <begin position="2"/>
        <end position="718"/>
    </location>
</feature>
<evidence type="ECO:0000313" key="4">
    <source>
        <dbReference type="Proteomes" id="UP000176233"/>
    </source>
</evidence>
<feature type="coiled-coil region" evidence="1">
    <location>
        <begin position="195"/>
        <end position="228"/>
    </location>
</feature>
<comment type="caution">
    <text evidence="3">The sequence shown here is derived from an EMBL/GenBank/DDBJ whole genome shotgun (WGS) entry which is preliminary data.</text>
</comment>
<accession>A0A1F5NSE6</accession>